<gene>
    <name evidence="1" type="ORF">E2562_030171</name>
</gene>
<evidence type="ECO:0000313" key="2">
    <source>
        <dbReference type="Proteomes" id="UP000479710"/>
    </source>
</evidence>
<accession>A0A6G1BPJ3</accession>
<sequence length="70" mass="7884">MNERGQRQPKRKTKRTVATTYLPCDVLPRATCCSPCLLFLRHRLLAAPIVAFFTTRGHADVKLEMGTPEA</sequence>
<keyword evidence="2" id="KW-1185">Reference proteome</keyword>
<proteinExistence type="predicted"/>
<dbReference type="Proteomes" id="UP000479710">
    <property type="component" value="Unassembled WGS sequence"/>
</dbReference>
<dbReference type="AlphaFoldDB" id="A0A6G1BPJ3"/>
<reference evidence="1 2" key="1">
    <citation type="submission" date="2019-11" db="EMBL/GenBank/DDBJ databases">
        <title>Whole genome sequence of Oryza granulata.</title>
        <authorList>
            <person name="Li W."/>
        </authorList>
    </citation>
    <scope>NUCLEOTIDE SEQUENCE [LARGE SCALE GENOMIC DNA]</scope>
    <source>
        <strain evidence="2">cv. Menghai</strain>
        <tissue evidence="1">Leaf</tissue>
    </source>
</reference>
<protein>
    <submittedName>
        <fullName evidence="1">Uncharacterized protein</fullName>
    </submittedName>
</protein>
<name>A0A6G1BPJ3_9ORYZ</name>
<evidence type="ECO:0000313" key="1">
    <source>
        <dbReference type="EMBL" id="KAF0889694.1"/>
    </source>
</evidence>
<dbReference type="EMBL" id="SPHZ02000012">
    <property type="protein sequence ID" value="KAF0889694.1"/>
    <property type="molecule type" value="Genomic_DNA"/>
</dbReference>
<organism evidence="1 2">
    <name type="scientific">Oryza meyeriana var. granulata</name>
    <dbReference type="NCBI Taxonomy" id="110450"/>
    <lineage>
        <taxon>Eukaryota</taxon>
        <taxon>Viridiplantae</taxon>
        <taxon>Streptophyta</taxon>
        <taxon>Embryophyta</taxon>
        <taxon>Tracheophyta</taxon>
        <taxon>Spermatophyta</taxon>
        <taxon>Magnoliopsida</taxon>
        <taxon>Liliopsida</taxon>
        <taxon>Poales</taxon>
        <taxon>Poaceae</taxon>
        <taxon>BOP clade</taxon>
        <taxon>Oryzoideae</taxon>
        <taxon>Oryzeae</taxon>
        <taxon>Oryzinae</taxon>
        <taxon>Oryza</taxon>
        <taxon>Oryza meyeriana</taxon>
    </lineage>
</organism>
<comment type="caution">
    <text evidence="1">The sequence shown here is derived from an EMBL/GenBank/DDBJ whole genome shotgun (WGS) entry which is preliminary data.</text>
</comment>